<evidence type="ECO:0008006" key="4">
    <source>
        <dbReference type="Google" id="ProtNLM"/>
    </source>
</evidence>
<feature type="region of interest" description="Disordered" evidence="1">
    <location>
        <begin position="435"/>
        <end position="473"/>
    </location>
</feature>
<feature type="region of interest" description="Disordered" evidence="1">
    <location>
        <begin position="718"/>
        <end position="850"/>
    </location>
</feature>
<feature type="compositionally biased region" description="Low complexity" evidence="1">
    <location>
        <begin position="795"/>
        <end position="807"/>
    </location>
</feature>
<dbReference type="RefSeq" id="XP_069199165.1">
    <property type="nucleotide sequence ID" value="XM_069342659.1"/>
</dbReference>
<feature type="region of interest" description="Disordered" evidence="1">
    <location>
        <begin position="899"/>
        <end position="927"/>
    </location>
</feature>
<feature type="compositionally biased region" description="Polar residues" evidence="1">
    <location>
        <begin position="1006"/>
        <end position="1029"/>
    </location>
</feature>
<proteinExistence type="predicted"/>
<feature type="region of interest" description="Disordered" evidence="1">
    <location>
        <begin position="283"/>
        <end position="380"/>
    </location>
</feature>
<reference evidence="2 3" key="1">
    <citation type="submission" date="2024-07" db="EMBL/GenBank/DDBJ databases">
        <title>Draft sequence of the Neodothiora populina.</title>
        <authorList>
            <person name="Drown D.D."/>
            <person name="Schuette U.S."/>
            <person name="Buechlein A.B."/>
            <person name="Rusch D.R."/>
            <person name="Winton L.W."/>
            <person name="Adams G.A."/>
        </authorList>
    </citation>
    <scope>NUCLEOTIDE SEQUENCE [LARGE SCALE GENOMIC DNA]</scope>
    <source>
        <strain evidence="2 3">CPC 39397</strain>
    </source>
</reference>
<feature type="compositionally biased region" description="Low complexity" evidence="1">
    <location>
        <begin position="1086"/>
        <end position="1136"/>
    </location>
</feature>
<feature type="compositionally biased region" description="Polar residues" evidence="1">
    <location>
        <begin position="1038"/>
        <end position="1062"/>
    </location>
</feature>
<feature type="region of interest" description="Disordered" evidence="1">
    <location>
        <begin position="687"/>
        <end position="706"/>
    </location>
</feature>
<accession>A0ABR3P9S5</accession>
<feature type="compositionally biased region" description="Polar residues" evidence="1">
    <location>
        <begin position="234"/>
        <end position="246"/>
    </location>
</feature>
<gene>
    <name evidence="2" type="ORF">AAFC00_003216</name>
</gene>
<dbReference type="GeneID" id="95976918"/>
<feature type="region of interest" description="Disordered" evidence="1">
    <location>
        <begin position="136"/>
        <end position="194"/>
    </location>
</feature>
<evidence type="ECO:0000256" key="1">
    <source>
        <dbReference type="SAM" id="MobiDB-lite"/>
    </source>
</evidence>
<feature type="compositionally biased region" description="Low complexity" evidence="1">
    <location>
        <begin position="368"/>
        <end position="380"/>
    </location>
</feature>
<dbReference type="Proteomes" id="UP001562354">
    <property type="component" value="Unassembled WGS sequence"/>
</dbReference>
<feature type="region of interest" description="Disordered" evidence="1">
    <location>
        <begin position="234"/>
        <end position="260"/>
    </location>
</feature>
<protein>
    <recommendedName>
        <fullName evidence="4">GPI-anchored cell surface glycoprotein</fullName>
    </recommendedName>
</protein>
<name>A0ABR3P9S5_9PEZI</name>
<feature type="compositionally biased region" description="Polar residues" evidence="1">
    <location>
        <begin position="718"/>
        <end position="730"/>
    </location>
</feature>
<keyword evidence="3" id="KW-1185">Reference proteome</keyword>
<feature type="compositionally biased region" description="Low complexity" evidence="1">
    <location>
        <begin position="737"/>
        <end position="752"/>
    </location>
</feature>
<evidence type="ECO:0000313" key="3">
    <source>
        <dbReference type="Proteomes" id="UP001562354"/>
    </source>
</evidence>
<sequence length="1266" mass="134848">MSLNGLDAPEVQDIYSTTLNEAGGWFFLKYVSRDEVALLDAGKGGVLEARTVLGQYEDLSPLYGLIMYRRKKALIKFVPEGTSRLLQARTTVHLQDVLEKYAPYEAMVEITCPEALSDTTLAAAFPLHTAAPSIKGNTLDEITEDAEEQSSPRRMRAESPAPAPSVRKASTERWPSRRAHTTSPQPSVDLLKSAAATQKSSVSRFLVREEAGQHSVTELDAPLAPEPVSIAAQSNDSASILSGNSEHSVEKDRTQTGLSENGELDFDKYYAELYKPKTRLAPRPVTLTAKGRRPLTSSIPSHSRPVSAMPTSLHTRSDREGSSHSNSHTSSDVLSTSLPPFPQPPPIPGDATFPRPGSRGSARSLPLSTMSVKTSKSTMTPEKMRLMKAMELRRKQKRKSTPPESIVMSPVPEHDTFSAAAAGQREGTTTMHEAASKKADSGIEVDGVTSTDTKLDSAQNSIPSQKTAGEHEHKVAGPRFVDSPMLGRNVDSAGFLPRSPALSSLPAFEPPTQSAFPAGNSVSAGSGHDIDDTHEKSTIHGDSIMVSTDATAKTAALLEKRRGWVEPLTINVDVTPLSDHEHNYLSDEDFLEELQSATFQEAKPMLMHRSPASPFFPPRRPSARSARSAQSVISAASGTSLASVVNGTMEHSSPASSNGADDSTVAVAAGHIEPSIEPKPLSVETMEPAAENMSLPPAEPLEPTAESTLTPIDSAAASTSLPAESTSLPTESAPLAVETTPTSVEPTPLPVESMSPPVESTPHSTEAPLPSTETTPLPADSTPLPAEPAPPPAEPTSLPTEPTPLSAGPTSVPAESRPATAKSEARSDTQDSVHTKASDSDAGDFLAAPRNRQVSSGISMRIQALAEKARREAEGGLAPPVQNPRTSFIGVRKASVRKLDQTQASTDKPASRLSVWPAPSPMHTTPNNLAMNRALNRESVSVTARIVRQPVDRAGGASSPTELLHSPILINHTRPNTNHEFPPMAPMLDHGATQQPEDERTRDRSLSPTFSYSSVDSGATNGRNTSASPNKADHDSPRQSPTKNGSTLSLASDDSGKQSRTSRFFKRISHIGGGRRKSLAPQPMFPSAESPAPESSAADPVAAVPASEPASEVVSESTPEPALQAAPKLAPAVAQASDARTSKRKDSVPDIPPPIIIGDLNVQFPDTLLWKRRWVEVDPEGNLIFTASRPASNATGGTGRGFVTKFHLKELNAPYIPDVDRQEMPNSVLFDLSDGATLSCSSEDSMAQRQLLSLLTTYHQAWQSVA</sequence>
<comment type="caution">
    <text evidence="2">The sequence shown here is derived from an EMBL/GenBank/DDBJ whole genome shotgun (WGS) entry which is preliminary data.</text>
</comment>
<organism evidence="2 3">
    <name type="scientific">Neodothiora populina</name>
    <dbReference type="NCBI Taxonomy" id="2781224"/>
    <lineage>
        <taxon>Eukaryota</taxon>
        <taxon>Fungi</taxon>
        <taxon>Dikarya</taxon>
        <taxon>Ascomycota</taxon>
        <taxon>Pezizomycotina</taxon>
        <taxon>Dothideomycetes</taxon>
        <taxon>Dothideomycetidae</taxon>
        <taxon>Dothideales</taxon>
        <taxon>Dothioraceae</taxon>
        <taxon>Neodothiora</taxon>
    </lineage>
</organism>
<feature type="compositionally biased region" description="Pro residues" evidence="1">
    <location>
        <begin position="785"/>
        <end position="794"/>
    </location>
</feature>
<feature type="compositionally biased region" description="Polar residues" evidence="1">
    <location>
        <begin position="448"/>
        <end position="467"/>
    </location>
</feature>
<dbReference type="EMBL" id="JBFMKM010000012">
    <property type="protein sequence ID" value="KAL1302889.1"/>
    <property type="molecule type" value="Genomic_DNA"/>
</dbReference>
<feature type="region of interest" description="Disordered" evidence="1">
    <location>
        <begin position="951"/>
        <end position="1152"/>
    </location>
</feature>
<feature type="compositionally biased region" description="Basic and acidic residues" evidence="1">
    <location>
        <begin position="823"/>
        <end position="839"/>
    </location>
</feature>
<feature type="compositionally biased region" description="Low complexity" evidence="1">
    <location>
        <begin position="323"/>
        <end position="338"/>
    </location>
</feature>
<dbReference type="InterPro" id="IPR029006">
    <property type="entry name" value="ADF-H/Gelsolin-like_dom_sf"/>
</dbReference>
<evidence type="ECO:0000313" key="2">
    <source>
        <dbReference type="EMBL" id="KAL1302889.1"/>
    </source>
</evidence>
<feature type="compositionally biased region" description="Pro residues" evidence="1">
    <location>
        <begin position="339"/>
        <end position="348"/>
    </location>
</feature>
<dbReference type="Gene3D" id="3.40.20.10">
    <property type="entry name" value="Severin"/>
    <property type="match status" value="1"/>
</dbReference>
<feature type="compositionally biased region" description="Basic residues" evidence="1">
    <location>
        <begin position="1063"/>
        <end position="1078"/>
    </location>
</feature>